<organism evidence="1 2">
    <name type="scientific">Catonella massiliensis</name>
    <dbReference type="NCBI Taxonomy" id="2799636"/>
    <lineage>
        <taxon>Bacteria</taxon>
        <taxon>Bacillati</taxon>
        <taxon>Bacillota</taxon>
        <taxon>Clostridia</taxon>
        <taxon>Lachnospirales</taxon>
        <taxon>Lachnospiraceae</taxon>
        <taxon>Catonella</taxon>
    </lineage>
</organism>
<proteinExistence type="predicted"/>
<name>A0ABS1J016_9FIRM</name>
<comment type="caution">
    <text evidence="1">The sequence shown here is derived from an EMBL/GenBank/DDBJ whole genome shotgun (WGS) entry which is preliminary data.</text>
</comment>
<dbReference type="Proteomes" id="UP000604730">
    <property type="component" value="Unassembled WGS sequence"/>
</dbReference>
<gene>
    <name evidence="1" type="ORF">JJN12_06325</name>
</gene>
<sequence>MGKVIICSGRLAEKPFVPDGTDKRLYSIEEICHYVNNNVYSIDMKFFSHHLTDYIREELKLPAVADKLKRLVEDGFSLNDVITALFCSCDLYSKDEILETIELVKSLEKMPDWERKAFIGYKKLEEKKYLAALKCFRGTLKVESLADRDYGLVLKAMGICLIHVSSFREAANCFYKSYKYTGSNKALLLAILALKLGGHEKEFNEKVGEFTTDEAVISKAESVWKETERLALNSENISRIENVFGKLKTYKVAEGYKEIEFKLEEFKTEYREGAWNGLIS</sequence>
<evidence type="ECO:0008006" key="3">
    <source>
        <dbReference type="Google" id="ProtNLM"/>
    </source>
</evidence>
<accession>A0ABS1J016</accession>
<dbReference type="EMBL" id="JAEPRJ010000001">
    <property type="protein sequence ID" value="MBK5897407.1"/>
    <property type="molecule type" value="Genomic_DNA"/>
</dbReference>
<dbReference type="RefSeq" id="WP_208428892.1">
    <property type="nucleotide sequence ID" value="NZ_JAEPRJ010000001.1"/>
</dbReference>
<evidence type="ECO:0000313" key="1">
    <source>
        <dbReference type="EMBL" id="MBK5897407.1"/>
    </source>
</evidence>
<reference evidence="1 2" key="1">
    <citation type="submission" date="2021-01" db="EMBL/GenBank/DDBJ databases">
        <title>Isolation and description of Catonella massiliensis sp. nov., a novel Catonella species, isolated from a stable periodontitis subject.</title>
        <authorList>
            <person name="Antezack A."/>
            <person name="Boxberger M."/>
            <person name="La Scola B."/>
            <person name="Monnet-Corti V."/>
        </authorList>
    </citation>
    <scope>NUCLEOTIDE SEQUENCE [LARGE SCALE GENOMIC DNA]</scope>
    <source>
        <strain evidence="1 2">Marseille-Q4567</strain>
    </source>
</reference>
<keyword evidence="2" id="KW-1185">Reference proteome</keyword>
<protein>
    <recommendedName>
        <fullName evidence="3">Tetratricopeptide repeat protein</fullName>
    </recommendedName>
</protein>
<evidence type="ECO:0000313" key="2">
    <source>
        <dbReference type="Proteomes" id="UP000604730"/>
    </source>
</evidence>